<dbReference type="PANTHER" id="PTHR21274">
    <property type="entry name" value="MECKELIN"/>
    <property type="match status" value="1"/>
</dbReference>
<comment type="caution">
    <text evidence="2">The sequence shown here is derived from an EMBL/GenBank/DDBJ whole genome shotgun (WGS) entry which is preliminary data.</text>
</comment>
<dbReference type="GO" id="GO:0060271">
    <property type="term" value="P:cilium assembly"/>
    <property type="evidence" value="ECO:0007669"/>
    <property type="project" value="InterPro"/>
</dbReference>
<feature type="transmembrane region" description="Helical" evidence="1">
    <location>
        <begin position="957"/>
        <end position="976"/>
    </location>
</feature>
<reference evidence="2" key="1">
    <citation type="submission" date="2020-04" db="EMBL/GenBank/DDBJ databases">
        <title>Hybrid Assembly of Korean Phytophthora infestans isolates.</title>
        <authorList>
            <person name="Prokchorchik M."/>
            <person name="Lee Y."/>
            <person name="Seo J."/>
            <person name="Cho J.-H."/>
            <person name="Park Y.-E."/>
            <person name="Jang D.-C."/>
            <person name="Im J.-S."/>
            <person name="Choi J.-G."/>
            <person name="Park H.-J."/>
            <person name="Lee G.-B."/>
            <person name="Lee Y.-G."/>
            <person name="Hong S.-Y."/>
            <person name="Cho K."/>
            <person name="Sohn K.H."/>
        </authorList>
    </citation>
    <scope>NUCLEOTIDE SEQUENCE</scope>
    <source>
        <strain evidence="2">KR_1_A1</strain>
    </source>
</reference>
<evidence type="ECO:0000313" key="3">
    <source>
        <dbReference type="Proteomes" id="UP000602510"/>
    </source>
</evidence>
<proteinExistence type="predicted"/>
<accession>A0A833TFR2</accession>
<dbReference type="Proteomes" id="UP000602510">
    <property type="component" value="Unassembled WGS sequence"/>
</dbReference>
<dbReference type="SUPFAM" id="SSF57184">
    <property type="entry name" value="Growth factor receptor domain"/>
    <property type="match status" value="1"/>
</dbReference>
<evidence type="ECO:0000313" key="2">
    <source>
        <dbReference type="EMBL" id="KAF4042224.1"/>
    </source>
</evidence>
<gene>
    <name evidence="2" type="ORF">GN244_ATG05594</name>
</gene>
<dbReference type="PANTHER" id="PTHR21274:SF0">
    <property type="entry name" value="MECKELIN"/>
    <property type="match status" value="1"/>
</dbReference>
<dbReference type="InterPro" id="IPR019170">
    <property type="entry name" value="Meckelin"/>
</dbReference>
<keyword evidence="3" id="KW-1185">Reference proteome</keyword>
<feature type="transmembrane region" description="Helical" evidence="1">
    <location>
        <begin position="522"/>
        <end position="542"/>
    </location>
</feature>
<feature type="transmembrane region" description="Helical" evidence="1">
    <location>
        <begin position="568"/>
        <end position="590"/>
    </location>
</feature>
<dbReference type="GO" id="GO:0036038">
    <property type="term" value="C:MKS complex"/>
    <property type="evidence" value="ECO:0007669"/>
    <property type="project" value="InterPro"/>
</dbReference>
<protein>
    <submittedName>
        <fullName evidence="2">Meckelin (Transmembrane protein 67)</fullName>
    </submittedName>
</protein>
<keyword evidence="1" id="KW-0472">Membrane</keyword>
<dbReference type="AlphaFoldDB" id="A0A833TFR2"/>
<sequence length="993" mass="112215">MSQNAIWKTRKESTCEMIWPVPCSLQICTACPSGQVPSRDASRCMTCGTSTLGIQELIRECKCDTNSILQEKNEDGSYLDAKECVECAANTVADYSTNTCKPCPDPMMIVASNSSVCACPNDYQQVTSLLMSVRKCVRNTHINLISSKITLNNAKDMTFSSFLKEETGSFESVVSVASAVLDDMFLSATTACYFYQSEKDIVSCQALGNLCVLQHFDPQAPSCAVFDSIQRSGRSSIVNNIDGWFTTLPFLNYRSVASSVLQTPVGMKMTSDAASNEGIDHLEFVLASYHVNGTLIGFRPLTHELAYCQPGSVGVADSPSWMHFGVSAVSEYSCNLEALQTSKLILHEIFLVDTTSSGDDKKFIPIPVRNLNYRDSSGVFVNQDSDIANDFLSHRFFLYDFQTGIPVDETSSNVIRYAGTITLTIRTQASDPHFIYVPELTIAYVDTQSPRVVAVSLRVAYTSDTDEFWSFAKAVYTVGCVLAGCRVLLQTFNWYRRSIRNEVVENAMCQILSTVISYSASYFAPVTFTVMLIMCSYFFIVFRLQSSTVLMLPEVNFDPLARGVDEYYPFRVLLPLSFFCQLVSVFHHVYRQAQLQLFFIDWEKRRATVMDIDSAKPTHASISVWRMILVVNEWNKLQAVRKTSLRFTLVFVLFLVYGCNLRMLSLPVPRAQMPYVTLTTTAVSNDAADDQSNPYLRFANVSLWWLLVYMGQRLWKFLIFERYIDEPREQLFIDLCTVSKVSCLFLDEPYHGFYLHCRSPHPFADGNMRELVDQLKQEEAGLTAGRHLDSTLPDCQTFEIFVTRKWKRKFRNLYSSVRGEMLVDGRGVGGEGLIQRSFSPKGPSTLPLKSSDLKRQNGVVTTEAMVHNAEQLRDYLKSFIENQNDRYRWRIYRAHTCLTRLLDIPPDMSFSKQSLFLPDTASRFAKASLLLGIENDLMLLDLLCFCLFDLWIGNHAISALATYALQILLLSIRAHVGRRNIARSTLVDPRFLI</sequence>
<feature type="transmembrane region" description="Helical" evidence="1">
    <location>
        <begin position="645"/>
        <end position="664"/>
    </location>
</feature>
<name>A0A833TFR2_PHYIN</name>
<dbReference type="EMBL" id="WSZM01000106">
    <property type="protein sequence ID" value="KAF4042224.1"/>
    <property type="molecule type" value="Genomic_DNA"/>
</dbReference>
<evidence type="ECO:0000256" key="1">
    <source>
        <dbReference type="SAM" id="Phobius"/>
    </source>
</evidence>
<organism evidence="2 3">
    <name type="scientific">Phytophthora infestans</name>
    <name type="common">Potato late blight agent</name>
    <name type="synonym">Botrytis infestans</name>
    <dbReference type="NCBI Taxonomy" id="4787"/>
    <lineage>
        <taxon>Eukaryota</taxon>
        <taxon>Sar</taxon>
        <taxon>Stramenopiles</taxon>
        <taxon>Oomycota</taxon>
        <taxon>Peronosporomycetes</taxon>
        <taxon>Peronosporales</taxon>
        <taxon>Peronosporaceae</taxon>
        <taxon>Phytophthora</taxon>
    </lineage>
</organism>
<dbReference type="Pfam" id="PF09773">
    <property type="entry name" value="Meckelin"/>
    <property type="match status" value="1"/>
</dbReference>
<dbReference type="InterPro" id="IPR009030">
    <property type="entry name" value="Growth_fac_rcpt_cys_sf"/>
</dbReference>
<feature type="transmembrane region" description="Helical" evidence="1">
    <location>
        <begin position="468"/>
        <end position="489"/>
    </location>
</feature>
<keyword evidence="1 2" id="KW-0812">Transmembrane</keyword>
<keyword evidence="1" id="KW-1133">Transmembrane helix</keyword>